<dbReference type="Gene3D" id="1.20.120.340">
    <property type="entry name" value="Flagellar protein FliS"/>
    <property type="match status" value="1"/>
</dbReference>
<dbReference type="GO" id="GO:0005886">
    <property type="term" value="C:plasma membrane"/>
    <property type="evidence" value="ECO:0007669"/>
    <property type="project" value="TreeGrafter"/>
</dbReference>
<keyword evidence="5" id="KW-1185">Reference proteome</keyword>
<dbReference type="AlphaFoldDB" id="A0A8M1MGL7"/>
<comment type="similarity">
    <text evidence="2">Belongs to the perilipin family.</text>
</comment>
<evidence type="ECO:0000256" key="2">
    <source>
        <dbReference type="ARBA" id="ARBA00006311"/>
    </source>
</evidence>
<reference evidence="6" key="1">
    <citation type="submission" date="2025-08" db="UniProtKB">
        <authorList>
            <consortium name="RefSeq"/>
        </authorList>
    </citation>
    <scope>IDENTIFICATION</scope>
    <source>
        <tissue evidence="6">Blood</tissue>
    </source>
</reference>
<evidence type="ECO:0000256" key="4">
    <source>
        <dbReference type="SAM" id="MobiDB-lite"/>
    </source>
</evidence>
<feature type="compositionally biased region" description="Polar residues" evidence="4">
    <location>
        <begin position="57"/>
        <end position="69"/>
    </location>
</feature>
<dbReference type="Proteomes" id="UP000248481">
    <property type="component" value="Chromosome 1"/>
</dbReference>
<dbReference type="Gene3D" id="1.20.120.20">
    <property type="entry name" value="Apolipoprotein"/>
    <property type="match status" value="1"/>
</dbReference>
<dbReference type="GO" id="GO:0005811">
    <property type="term" value="C:lipid droplet"/>
    <property type="evidence" value="ECO:0007669"/>
    <property type="project" value="UniProtKB-SubCell"/>
</dbReference>
<evidence type="ECO:0000313" key="6">
    <source>
        <dbReference type="RefSeq" id="XP_044772976.1"/>
    </source>
</evidence>
<dbReference type="PANTHER" id="PTHR47538:SF1">
    <property type="entry name" value="PERILIPIN-4"/>
    <property type="match status" value="1"/>
</dbReference>
<dbReference type="PANTHER" id="PTHR47538">
    <property type="entry name" value="PERILIPIN 4"/>
    <property type="match status" value="1"/>
</dbReference>
<feature type="compositionally biased region" description="Low complexity" evidence="4">
    <location>
        <begin position="19"/>
        <end position="31"/>
    </location>
</feature>
<dbReference type="CTD" id="729359"/>
<evidence type="ECO:0000313" key="5">
    <source>
        <dbReference type="Proteomes" id="UP000248481"/>
    </source>
</evidence>
<sequence>MSAHEEGGRDPPKPKGKTLGSFLGSLPGFSSARNLMASAHSSAKEAQPVTDPAGASAQPQTEAATNLEQTAHGEKLPPPSDKMTSGAKDPVCSKMTKTKGAISSGMANMVDTAKGVVQGGLGVTRSALTGTKETVATGVTGAVDVAKGTIQTGLNTTKTVLTGTKDAVSTGVTGAANMAKGTIQTGLDTTKTVLTGTKDTVCSGMTSAMNVAKGAVQTGMDTSKAILTGTKDAVSTGLTRAGSVATGTVQTVQNWLPGTQDSGLPSYSAPDKGGEQTILRPQEALSSGVSSAPDTLCTGLDLAREATAVATGTHGATLGREDAGHEGAVSFATLQDELGELGDIFHPMDAGEQARLAASEPEPKVLTADRGSYFVRLGDLAPGFRQRAFEHALSHLQHSQFQARAALAQLEDSFELIERAKQAPESQPWLDQGPSSRVEGAAPQEVCNKGPWLLLVYPNSCLPHPFPPPQVPGSGALSRACGLIQQLHVAYSTLASGLQGLPSELQQHVGQARHSLCELYGLVSSASSVEELPAQRLAQSRGAVGQAWQKLEQMLESVQHGPPPSWLVGPFALHPAGQQL</sequence>
<feature type="region of interest" description="Disordered" evidence="4">
    <location>
        <begin position="1"/>
        <end position="93"/>
    </location>
</feature>
<accession>A0A8M1MGL7</accession>
<protein>
    <submittedName>
        <fullName evidence="6">Perilipin-4 isoform X1</fullName>
    </submittedName>
</protein>
<gene>
    <name evidence="6" type="primary">PLIN4</name>
</gene>
<dbReference type="KEGG" id="nsu:110584000"/>
<dbReference type="SUPFAM" id="SSF109775">
    <property type="entry name" value="Mannose-6-phosphate receptor binding protein 1 (Tip47), C-terminal domain"/>
    <property type="match status" value="1"/>
</dbReference>
<dbReference type="GeneID" id="110584000"/>
<organism evidence="5 6">
    <name type="scientific">Neomonachus schauinslandi</name>
    <name type="common">Hawaiian monk seal</name>
    <name type="synonym">Monachus schauinslandi</name>
    <dbReference type="NCBI Taxonomy" id="29088"/>
    <lineage>
        <taxon>Eukaryota</taxon>
        <taxon>Metazoa</taxon>
        <taxon>Chordata</taxon>
        <taxon>Craniata</taxon>
        <taxon>Vertebrata</taxon>
        <taxon>Euteleostomi</taxon>
        <taxon>Mammalia</taxon>
        <taxon>Eutheria</taxon>
        <taxon>Laurasiatheria</taxon>
        <taxon>Carnivora</taxon>
        <taxon>Caniformia</taxon>
        <taxon>Pinnipedia</taxon>
        <taxon>Phocidae</taxon>
        <taxon>Monachinae</taxon>
        <taxon>Monachini</taxon>
        <taxon>Neomonachus</taxon>
    </lineage>
</organism>
<evidence type="ECO:0000256" key="3">
    <source>
        <dbReference type="ARBA" id="ARBA00022677"/>
    </source>
</evidence>
<keyword evidence="3" id="KW-0551">Lipid droplet</keyword>
<dbReference type="RefSeq" id="XP_044772976.1">
    <property type="nucleotide sequence ID" value="XM_044917041.1"/>
</dbReference>
<name>A0A8M1MGL7_NEOSC</name>
<comment type="subcellular location">
    <subcellularLocation>
        <location evidence="1">Lipid droplet</location>
    </subcellularLocation>
</comment>
<dbReference type="Pfam" id="PF03036">
    <property type="entry name" value="Perilipin"/>
    <property type="match status" value="1"/>
</dbReference>
<proteinExistence type="inferred from homology"/>
<evidence type="ECO:0000256" key="1">
    <source>
        <dbReference type="ARBA" id="ARBA00004502"/>
    </source>
</evidence>
<dbReference type="InterPro" id="IPR004279">
    <property type="entry name" value="Perilipin"/>
</dbReference>
<feature type="compositionally biased region" description="Basic and acidic residues" evidence="4">
    <location>
        <begin position="1"/>
        <end position="13"/>
    </location>
</feature>